<dbReference type="SUPFAM" id="SSF48208">
    <property type="entry name" value="Six-hairpin glycosidases"/>
    <property type="match status" value="1"/>
</dbReference>
<dbReference type="Gene3D" id="1.50.10.20">
    <property type="match status" value="1"/>
</dbReference>
<comment type="caution">
    <text evidence="2">The sequence shown here is derived from an EMBL/GenBank/DDBJ whole genome shotgun (WGS) entry which is preliminary data.</text>
</comment>
<dbReference type="AlphaFoldDB" id="A0A1S1Q593"/>
<evidence type="ECO:0000313" key="2">
    <source>
        <dbReference type="EMBL" id="OHV28651.1"/>
    </source>
</evidence>
<evidence type="ECO:0000256" key="1">
    <source>
        <dbReference type="SAM" id="MobiDB-lite"/>
    </source>
</evidence>
<keyword evidence="3" id="KW-1185">Reference proteome</keyword>
<accession>A0A1S1Q593</accession>
<protein>
    <recommendedName>
        <fullName evidence="4">Prenyltransferase</fullName>
    </recommendedName>
</protein>
<dbReference type="Proteomes" id="UP000179627">
    <property type="component" value="Unassembled WGS sequence"/>
</dbReference>
<gene>
    <name evidence="2" type="ORF">CC117_08600</name>
</gene>
<name>A0A1S1Q593_9ACTN</name>
<dbReference type="EMBL" id="MBLM01000174">
    <property type="protein sequence ID" value="OHV28651.1"/>
    <property type="molecule type" value="Genomic_DNA"/>
</dbReference>
<dbReference type="OrthoDB" id="5175804at2"/>
<sequence>MRAADAAAIHAVVGRGALRATADAIAAVQEPDGAIPWFAGGHTDAWDHLECAMALLIAGRVDAADAAWEWLHRHQRPDGSWATSYLGGAVREDFADSNQCAYVATALWHRWLATGDREFVARMWPVARAALDFVVDMQAPGGQIWWARDPAGQDYPEALVTGCSSTLHSLRCGLGLAALAGEAKPDWERAAGALWHALRHHPELFMSRDRWSMDWYYPVIGGVLRGAEARARLRSRWDDFVVEDLGIRCVDDEPWVTGAETCELAIALHLADDTDAAVQMVRNMQHLRDPGGGYWTGWQFASQVHWPEEQSTWTSAAVILAADTLSGGPTERTFRGDGLPEGLYLPRKAPSLPAPREPATAGCGCGREQASEEAAEHPQTSRT</sequence>
<reference evidence="3" key="1">
    <citation type="submission" date="2016-07" db="EMBL/GenBank/DDBJ databases">
        <title>Sequence Frankia sp. strain CcI1.17.</title>
        <authorList>
            <person name="Ghodhbane-Gtari F."/>
            <person name="Swanson E."/>
            <person name="Gueddou A."/>
            <person name="Morris K."/>
            <person name="Hezbri K."/>
            <person name="Ktari A."/>
            <person name="Nouioui I."/>
            <person name="Abebe-Akele F."/>
            <person name="Simpson S."/>
            <person name="Thomas K."/>
            <person name="Gtari M."/>
            <person name="Tisa L.S."/>
            <person name="Hurst S."/>
        </authorList>
    </citation>
    <scope>NUCLEOTIDE SEQUENCE [LARGE SCALE GENOMIC DNA]</scope>
    <source>
        <strain evidence="3">Cc1.17</strain>
    </source>
</reference>
<dbReference type="RefSeq" id="WP_071091780.1">
    <property type="nucleotide sequence ID" value="NZ_MBLM01000174.1"/>
</dbReference>
<proteinExistence type="predicted"/>
<evidence type="ECO:0000313" key="3">
    <source>
        <dbReference type="Proteomes" id="UP000179627"/>
    </source>
</evidence>
<dbReference type="GO" id="GO:0005975">
    <property type="term" value="P:carbohydrate metabolic process"/>
    <property type="evidence" value="ECO:0007669"/>
    <property type="project" value="InterPro"/>
</dbReference>
<dbReference type="InterPro" id="IPR008928">
    <property type="entry name" value="6-hairpin_glycosidase_sf"/>
</dbReference>
<evidence type="ECO:0008006" key="4">
    <source>
        <dbReference type="Google" id="ProtNLM"/>
    </source>
</evidence>
<organism evidence="2 3">
    <name type="scientific">Parafrankia colletiae</name>
    <dbReference type="NCBI Taxonomy" id="573497"/>
    <lineage>
        <taxon>Bacteria</taxon>
        <taxon>Bacillati</taxon>
        <taxon>Actinomycetota</taxon>
        <taxon>Actinomycetes</taxon>
        <taxon>Frankiales</taxon>
        <taxon>Frankiaceae</taxon>
        <taxon>Parafrankia</taxon>
    </lineage>
</organism>
<feature type="region of interest" description="Disordered" evidence="1">
    <location>
        <begin position="346"/>
        <end position="383"/>
    </location>
</feature>